<dbReference type="Proteomes" id="UP001062846">
    <property type="component" value="Chromosome 10"/>
</dbReference>
<sequence>MSEGNSIDGFPKTRTVLGDVTNRLGKRGLLLISGNSGSKSGEGRGKRVDDKEGDSQFMQKVVKGVENIVKEKCGIKFVGNDVEKGKRVCVSPRPCSEINSLRGNVISGISKVSSELKESNSFSDSLHLGRTDSVIENDVQVADASRGSCVSSILLPMASEPCAFAEEICEKHEGSVTPEVVEGSITPEVVQIDPRGDKLEAHCKDIEADNFELEKCVGHNVIGSSRLPESLGPGSYKLERCIGLKGNGSSNSSGGVDLIKECSCSFCVKAGFILSDLHYQDIYGRIAALKKSQKEASILAQRYCRDKGLDKHNQENCLKSARLESDLMGQWRSLFLHMEDILGREGSQLCPTRDFAGLLSSIPLSPTPTNTKTLKEKVGAYNLRAITSVILDCLSVQRHVELWIILWCSIAIRSRFAHPKRCERELQDRTGDDEWDAFQETIVTSETSACMIVFFSLYVRLLYHTIFM</sequence>
<gene>
    <name evidence="1" type="ORF">RHMOL_Rhmol10G0238000</name>
</gene>
<organism evidence="1 2">
    <name type="scientific">Rhododendron molle</name>
    <name type="common">Chinese azalea</name>
    <name type="synonym">Azalea mollis</name>
    <dbReference type="NCBI Taxonomy" id="49168"/>
    <lineage>
        <taxon>Eukaryota</taxon>
        <taxon>Viridiplantae</taxon>
        <taxon>Streptophyta</taxon>
        <taxon>Embryophyta</taxon>
        <taxon>Tracheophyta</taxon>
        <taxon>Spermatophyta</taxon>
        <taxon>Magnoliopsida</taxon>
        <taxon>eudicotyledons</taxon>
        <taxon>Gunneridae</taxon>
        <taxon>Pentapetalae</taxon>
        <taxon>asterids</taxon>
        <taxon>Ericales</taxon>
        <taxon>Ericaceae</taxon>
        <taxon>Ericoideae</taxon>
        <taxon>Rhodoreae</taxon>
        <taxon>Rhododendron</taxon>
    </lineage>
</organism>
<dbReference type="EMBL" id="CM046397">
    <property type="protein sequence ID" value="KAI8536207.1"/>
    <property type="molecule type" value="Genomic_DNA"/>
</dbReference>
<evidence type="ECO:0000313" key="2">
    <source>
        <dbReference type="Proteomes" id="UP001062846"/>
    </source>
</evidence>
<comment type="caution">
    <text evidence="1">The sequence shown here is derived from an EMBL/GenBank/DDBJ whole genome shotgun (WGS) entry which is preliminary data.</text>
</comment>
<proteinExistence type="predicted"/>
<evidence type="ECO:0000313" key="1">
    <source>
        <dbReference type="EMBL" id="KAI8536207.1"/>
    </source>
</evidence>
<protein>
    <submittedName>
        <fullName evidence="1">Uncharacterized protein</fullName>
    </submittedName>
</protein>
<keyword evidence="2" id="KW-1185">Reference proteome</keyword>
<name>A0ACC0M6L7_RHOML</name>
<reference evidence="1" key="1">
    <citation type="submission" date="2022-02" db="EMBL/GenBank/DDBJ databases">
        <title>Plant Genome Project.</title>
        <authorList>
            <person name="Zhang R.-G."/>
        </authorList>
    </citation>
    <scope>NUCLEOTIDE SEQUENCE</scope>
    <source>
        <strain evidence="1">AT1</strain>
    </source>
</reference>
<accession>A0ACC0M6L7</accession>